<protein>
    <submittedName>
        <fullName evidence="1">8537_t:CDS:1</fullName>
    </submittedName>
</protein>
<accession>A0ACA9QDF5</accession>
<evidence type="ECO:0000313" key="2">
    <source>
        <dbReference type="Proteomes" id="UP000789366"/>
    </source>
</evidence>
<evidence type="ECO:0000313" key="1">
    <source>
        <dbReference type="EMBL" id="CAG8745048.1"/>
    </source>
</evidence>
<reference evidence="1" key="1">
    <citation type="submission" date="2021-06" db="EMBL/GenBank/DDBJ databases">
        <authorList>
            <person name="Kallberg Y."/>
            <person name="Tangrot J."/>
            <person name="Rosling A."/>
        </authorList>
    </citation>
    <scope>NUCLEOTIDE SEQUENCE</scope>
    <source>
        <strain evidence="1">28 12/20/2015</strain>
    </source>
</reference>
<proteinExistence type="predicted"/>
<keyword evidence="2" id="KW-1185">Reference proteome</keyword>
<gene>
    <name evidence="1" type="ORF">SPELUC_LOCUS14078</name>
</gene>
<dbReference type="EMBL" id="CAJVPW010039851">
    <property type="protein sequence ID" value="CAG8745048.1"/>
    <property type="molecule type" value="Genomic_DNA"/>
</dbReference>
<organism evidence="1 2">
    <name type="scientific">Cetraspora pellucida</name>
    <dbReference type="NCBI Taxonomy" id="1433469"/>
    <lineage>
        <taxon>Eukaryota</taxon>
        <taxon>Fungi</taxon>
        <taxon>Fungi incertae sedis</taxon>
        <taxon>Mucoromycota</taxon>
        <taxon>Glomeromycotina</taxon>
        <taxon>Glomeromycetes</taxon>
        <taxon>Diversisporales</taxon>
        <taxon>Gigasporaceae</taxon>
        <taxon>Cetraspora</taxon>
    </lineage>
</organism>
<dbReference type="Proteomes" id="UP000789366">
    <property type="component" value="Unassembled WGS sequence"/>
</dbReference>
<sequence>MPVVRVSAADKAVEKSRSKMNELFEKARDCYYRLAEENVGEASQFVESLEKILELAIN</sequence>
<name>A0ACA9QDF5_9GLOM</name>
<comment type="caution">
    <text evidence="1">The sequence shown here is derived from an EMBL/GenBank/DDBJ whole genome shotgun (WGS) entry which is preliminary data.</text>
</comment>